<feature type="transmembrane region" description="Helical" evidence="6">
    <location>
        <begin position="95"/>
        <end position="126"/>
    </location>
</feature>
<dbReference type="Proteomes" id="UP001562178">
    <property type="component" value="Unassembled WGS sequence"/>
</dbReference>
<evidence type="ECO:0000256" key="6">
    <source>
        <dbReference type="SAM" id="Phobius"/>
    </source>
</evidence>
<feature type="transmembrane region" description="Helical" evidence="6">
    <location>
        <begin position="302"/>
        <end position="335"/>
    </location>
</feature>
<evidence type="ECO:0000256" key="3">
    <source>
        <dbReference type="ARBA" id="ARBA00022692"/>
    </source>
</evidence>
<evidence type="ECO:0000313" key="8">
    <source>
        <dbReference type="EMBL" id="MEY2252005.1"/>
    </source>
</evidence>
<reference evidence="8 9" key="1">
    <citation type="journal article" date="2016" name="Int. J. Syst. Evol. Microbiol.">
        <title>Description of Comamonas sediminis sp. nov., isolated from lagoon sediments.</title>
        <authorList>
            <person name="Subhash Y."/>
            <person name="Bang J.J."/>
            <person name="You T.H."/>
            <person name="Lee S.S."/>
        </authorList>
    </citation>
    <scope>NUCLEOTIDE SEQUENCE [LARGE SCALE GENOMIC DNA]</scope>
    <source>
        <strain evidence="8 9">JCM 31169</strain>
    </source>
</reference>
<feature type="transmembrane region" description="Helical" evidence="6">
    <location>
        <begin position="178"/>
        <end position="198"/>
    </location>
</feature>
<name>A0ABV4B3C7_9BURK</name>
<keyword evidence="2" id="KW-0813">Transport</keyword>
<dbReference type="PANTHER" id="PTHR30354:SF26">
    <property type="entry name" value="TRANSPORTER, PUTATIVE-RELATED"/>
    <property type="match status" value="1"/>
</dbReference>
<feature type="transmembrane region" description="Helical" evidence="6">
    <location>
        <begin position="29"/>
        <end position="50"/>
    </location>
</feature>
<feature type="transmembrane region" description="Helical" evidence="6">
    <location>
        <begin position="392"/>
        <end position="419"/>
    </location>
</feature>
<dbReference type="EMBL" id="JBGBDC010000005">
    <property type="protein sequence ID" value="MEY2252005.1"/>
    <property type="molecule type" value="Genomic_DNA"/>
</dbReference>
<evidence type="ECO:0000313" key="9">
    <source>
        <dbReference type="Proteomes" id="UP001562178"/>
    </source>
</evidence>
<evidence type="ECO:0000259" key="7">
    <source>
        <dbReference type="Pfam" id="PF03600"/>
    </source>
</evidence>
<keyword evidence="3 6" id="KW-0812">Transmembrane</keyword>
<feature type="transmembrane region" description="Helical" evidence="6">
    <location>
        <begin position="347"/>
        <end position="371"/>
    </location>
</feature>
<keyword evidence="4 6" id="KW-1133">Transmembrane helix</keyword>
<dbReference type="RefSeq" id="WP_369460259.1">
    <property type="nucleotide sequence ID" value="NZ_JBGBDC010000005.1"/>
</dbReference>
<gene>
    <name evidence="8" type="ORF">AB7A72_13390</name>
</gene>
<feature type="transmembrane region" description="Helical" evidence="6">
    <location>
        <begin position="138"/>
        <end position="158"/>
    </location>
</feature>
<sequence length="498" mass="52513">MLTLIGLAIIVVIVALLLTEKVSPVISMVLVPLVGALVAGFSTTEINAFYRHGIGSVVQVVTMFIFAILFFGVMNDVGLFDPLIRAMVRITRGNVIAVAVGTVLISAIAQLDGAGASTFLLVVPPLLPLYQRLKMSPYLLFLLLAASAGIVNMLPWGGPLGRVATVLEMDAVVLWRDLIVVQAMGLAMLLALAVFLGLREQRRIRLQARRAAQAVQAGDGAADAAMNADAQTTAPTLLDAQAPTQPAAVAAAPAAAVAPAPLADLAAALQPHAATELAIQEAAARTADDARKLLLRPRLRWVNALVFLLTLAVLVMGVFPPGYTFMIALCVALVINYPQPKVQIERINAHAGGAIMMASIILAAGTFLGILKESGMLNSIALALVHVLPEVLLPYVHLVIGAIGIPLELVLSTDAYYFALFPVVEQITSQAGVPPTSAAYAMVIGSIVGTFVSPFSPALWMGLGLAKLSMGQHIRYSFFWVWGVSLSLLAATWFLGII</sequence>
<dbReference type="Pfam" id="PF03600">
    <property type="entry name" value="CitMHS"/>
    <property type="match status" value="1"/>
</dbReference>
<keyword evidence="5 6" id="KW-0472">Membrane</keyword>
<dbReference type="InterPro" id="IPR004680">
    <property type="entry name" value="Cit_transptr-like_dom"/>
</dbReference>
<evidence type="ECO:0000256" key="2">
    <source>
        <dbReference type="ARBA" id="ARBA00022448"/>
    </source>
</evidence>
<proteinExistence type="predicted"/>
<feature type="transmembrane region" description="Helical" evidence="6">
    <location>
        <begin position="57"/>
        <end position="75"/>
    </location>
</feature>
<protein>
    <submittedName>
        <fullName evidence="8">CitMHS family transporter</fullName>
    </submittedName>
</protein>
<dbReference type="InterPro" id="IPR003474">
    <property type="entry name" value="Glcn_transporter"/>
</dbReference>
<feature type="transmembrane region" description="Helical" evidence="6">
    <location>
        <begin position="478"/>
        <end position="497"/>
    </location>
</feature>
<evidence type="ECO:0000256" key="4">
    <source>
        <dbReference type="ARBA" id="ARBA00022989"/>
    </source>
</evidence>
<comment type="subcellular location">
    <subcellularLocation>
        <location evidence="1">Membrane</location>
        <topology evidence="1">Multi-pass membrane protein</topology>
    </subcellularLocation>
</comment>
<evidence type="ECO:0000256" key="5">
    <source>
        <dbReference type="ARBA" id="ARBA00023136"/>
    </source>
</evidence>
<feature type="domain" description="Citrate transporter-like" evidence="7">
    <location>
        <begin position="15"/>
        <end position="445"/>
    </location>
</feature>
<accession>A0ABV4B3C7</accession>
<dbReference type="PANTHER" id="PTHR30354">
    <property type="entry name" value="GNT FAMILY GLUCONATE TRANSPORTER"/>
    <property type="match status" value="1"/>
</dbReference>
<comment type="caution">
    <text evidence="8">The sequence shown here is derived from an EMBL/GenBank/DDBJ whole genome shotgun (WGS) entry which is preliminary data.</text>
</comment>
<keyword evidence="9" id="KW-1185">Reference proteome</keyword>
<feature type="transmembrane region" description="Helical" evidence="6">
    <location>
        <begin position="439"/>
        <end position="466"/>
    </location>
</feature>
<organism evidence="8 9">
    <name type="scientific">Comamonas sediminis</name>
    <dbReference type="NCBI Taxonomy" id="1783360"/>
    <lineage>
        <taxon>Bacteria</taxon>
        <taxon>Pseudomonadati</taxon>
        <taxon>Pseudomonadota</taxon>
        <taxon>Betaproteobacteria</taxon>
        <taxon>Burkholderiales</taxon>
        <taxon>Comamonadaceae</taxon>
        <taxon>Comamonas</taxon>
    </lineage>
</organism>
<evidence type="ECO:0000256" key="1">
    <source>
        <dbReference type="ARBA" id="ARBA00004141"/>
    </source>
</evidence>